<dbReference type="InterPro" id="IPR045886">
    <property type="entry name" value="ThiF/MoeB/HesA"/>
</dbReference>
<dbReference type="OMA" id="YAFFDFT"/>
<sequence>MSDEVNNAAPATNGQITEAMSRVEADDRMRSSTVLILSLRSVAHETIKNLVLAGIGRLIVMDDGAVTEEDLGSGFLFREEDGAVGKNVSSSNGDYQLTDQRTEAALAQIQSLNPLVSLTAEPTLAPFVGSDGAPGDRAQMAEYLKREGVDVVVACDFARPQLEAINAAVRDADSMFFAAGSYGFYGYIFADLGAKYENVASALIKLQTNYVPLSQALDRSKWQDVETPAGKGGSPFRGLSKANTRQARPDLHIALQSLWDYEAKHGLPSSSAAAVEIQATAEQMLKDLGVNKRTMRSVDEVIITHLAEHATHFFPPTLAILGGLLAQDVLRALSRKDNPITNLLVLDSMGGAASVARWGMDEAVIKKN</sequence>
<dbReference type="EMBL" id="AMBO01000291">
    <property type="protein sequence ID" value="EKD02343.1"/>
    <property type="molecule type" value="Genomic_DNA"/>
</dbReference>
<dbReference type="SUPFAM" id="SSF69572">
    <property type="entry name" value="Activating enzymes of the ubiquitin-like proteins"/>
    <property type="match status" value="1"/>
</dbReference>
<proteinExistence type="predicted"/>
<name>K1VZV5_TRIAC</name>
<evidence type="ECO:0000256" key="1">
    <source>
        <dbReference type="SAM" id="MobiDB-lite"/>
    </source>
</evidence>
<comment type="caution">
    <text evidence="3">The sequence shown here is derived from an EMBL/GenBank/DDBJ whole genome shotgun (WGS) entry which is preliminary data.</text>
</comment>
<evidence type="ECO:0000313" key="3">
    <source>
        <dbReference type="EMBL" id="EKD02343.1"/>
    </source>
</evidence>
<reference evidence="3 4" key="1">
    <citation type="journal article" date="2012" name="Eukaryot. Cell">
        <title>Genome sequence of the Trichosporon asahii environmental strain CBS 8904.</title>
        <authorList>
            <person name="Yang R.Y."/>
            <person name="Li H.T."/>
            <person name="Zhu H."/>
            <person name="Zhou G.P."/>
            <person name="Wang M."/>
            <person name="Wang L."/>
        </authorList>
    </citation>
    <scope>NUCLEOTIDE SEQUENCE [LARGE SCALE GENOMIC DNA]</scope>
    <source>
        <strain evidence="3 4">CBS 8904</strain>
    </source>
</reference>
<gene>
    <name evidence="3" type="ORF">A1Q2_03347</name>
</gene>
<dbReference type="STRING" id="1220162.K1VZV5"/>
<dbReference type="GO" id="GO:0016925">
    <property type="term" value="P:protein sumoylation"/>
    <property type="evidence" value="ECO:0007669"/>
    <property type="project" value="TreeGrafter"/>
</dbReference>
<protein>
    <submittedName>
        <fullName evidence="3">SUMO activating enzyme</fullName>
    </submittedName>
</protein>
<dbReference type="PANTHER" id="PTHR10953">
    <property type="entry name" value="UBIQUITIN-ACTIVATING ENZYME E1"/>
    <property type="match status" value="1"/>
</dbReference>
<dbReference type="InterPro" id="IPR035985">
    <property type="entry name" value="Ubiquitin-activating_enz"/>
</dbReference>
<dbReference type="Proteomes" id="UP000006757">
    <property type="component" value="Unassembled WGS sequence"/>
</dbReference>
<feature type="compositionally biased region" description="Polar residues" evidence="1">
    <location>
        <begin position="9"/>
        <end position="18"/>
    </location>
</feature>
<keyword evidence="4" id="KW-1185">Reference proteome</keyword>
<dbReference type="InterPro" id="IPR000594">
    <property type="entry name" value="ThiF_NAD_FAD-bd"/>
</dbReference>
<accession>K1VZV5</accession>
<dbReference type="InParanoid" id="K1VZV5"/>
<dbReference type="FunCoup" id="K1VZV5">
    <property type="interactions" value="716"/>
</dbReference>
<organism evidence="3 4">
    <name type="scientific">Trichosporon asahii var. asahii (strain CBS 8904)</name>
    <name type="common">Yeast</name>
    <dbReference type="NCBI Taxonomy" id="1220162"/>
    <lineage>
        <taxon>Eukaryota</taxon>
        <taxon>Fungi</taxon>
        <taxon>Dikarya</taxon>
        <taxon>Basidiomycota</taxon>
        <taxon>Agaricomycotina</taxon>
        <taxon>Tremellomycetes</taxon>
        <taxon>Trichosporonales</taxon>
        <taxon>Trichosporonaceae</taxon>
        <taxon>Trichosporon</taxon>
    </lineage>
</organism>
<dbReference type="GO" id="GO:0031510">
    <property type="term" value="C:SUMO activating enzyme complex"/>
    <property type="evidence" value="ECO:0007669"/>
    <property type="project" value="TreeGrafter"/>
</dbReference>
<dbReference type="Gene3D" id="3.40.50.720">
    <property type="entry name" value="NAD(P)-binding Rossmann-like Domain"/>
    <property type="match status" value="1"/>
</dbReference>
<dbReference type="Pfam" id="PF00899">
    <property type="entry name" value="ThiF"/>
    <property type="match status" value="1"/>
</dbReference>
<dbReference type="PANTHER" id="PTHR10953:SF162">
    <property type="entry name" value="SUMO-ACTIVATING ENZYME SUBUNIT 1"/>
    <property type="match status" value="1"/>
</dbReference>
<evidence type="ECO:0000259" key="2">
    <source>
        <dbReference type="Pfam" id="PF00899"/>
    </source>
</evidence>
<dbReference type="eggNOG" id="KOG2014">
    <property type="taxonomic scope" value="Eukaryota"/>
</dbReference>
<dbReference type="HOGENOM" id="CLU_002556_4_1_1"/>
<dbReference type="GO" id="GO:0005737">
    <property type="term" value="C:cytoplasm"/>
    <property type="evidence" value="ECO:0007669"/>
    <property type="project" value="TreeGrafter"/>
</dbReference>
<dbReference type="OrthoDB" id="1708823at2759"/>
<dbReference type="GO" id="GO:0019948">
    <property type="term" value="F:SUMO activating enzyme activity"/>
    <property type="evidence" value="ECO:0007669"/>
    <property type="project" value="TreeGrafter"/>
</dbReference>
<feature type="domain" description="THIF-type NAD/FAD binding fold" evidence="2">
    <location>
        <begin position="23"/>
        <end position="351"/>
    </location>
</feature>
<feature type="region of interest" description="Disordered" evidence="1">
    <location>
        <begin position="1"/>
        <end position="23"/>
    </location>
</feature>
<dbReference type="AlphaFoldDB" id="K1VZV5"/>
<evidence type="ECO:0000313" key="4">
    <source>
        <dbReference type="Proteomes" id="UP000006757"/>
    </source>
</evidence>